<feature type="transmembrane region" description="Helical" evidence="7">
    <location>
        <begin position="82"/>
        <end position="105"/>
    </location>
</feature>
<dbReference type="InterPro" id="IPR004813">
    <property type="entry name" value="OPT"/>
</dbReference>
<evidence type="ECO:0000256" key="6">
    <source>
        <dbReference type="SAM" id="MobiDB-lite"/>
    </source>
</evidence>
<keyword evidence="3 7" id="KW-0812">Transmembrane</keyword>
<protein>
    <recommendedName>
        <fullName evidence="10">OPT family oligopeptide transporter</fullName>
    </recommendedName>
</protein>
<dbReference type="OrthoDB" id="3652263at2"/>
<keyword evidence="9" id="KW-1185">Reference proteome</keyword>
<feature type="transmembrane region" description="Helical" evidence="7">
    <location>
        <begin position="418"/>
        <end position="438"/>
    </location>
</feature>
<evidence type="ECO:0000256" key="5">
    <source>
        <dbReference type="ARBA" id="ARBA00023136"/>
    </source>
</evidence>
<organism evidence="8 9">
    <name type="scientific">Brevibacterium luteolum</name>
    <dbReference type="NCBI Taxonomy" id="199591"/>
    <lineage>
        <taxon>Bacteria</taxon>
        <taxon>Bacillati</taxon>
        <taxon>Actinomycetota</taxon>
        <taxon>Actinomycetes</taxon>
        <taxon>Micrococcales</taxon>
        <taxon>Brevibacteriaceae</taxon>
        <taxon>Brevibacterium</taxon>
    </lineage>
</organism>
<dbReference type="AlphaFoldDB" id="A0A2N6PE20"/>
<feature type="transmembrane region" description="Helical" evidence="7">
    <location>
        <begin position="111"/>
        <end position="131"/>
    </location>
</feature>
<dbReference type="Pfam" id="PF03169">
    <property type="entry name" value="OPT"/>
    <property type="match status" value="1"/>
</dbReference>
<feature type="transmembrane region" description="Helical" evidence="7">
    <location>
        <begin position="488"/>
        <end position="515"/>
    </location>
</feature>
<reference evidence="8 9" key="1">
    <citation type="submission" date="2017-09" db="EMBL/GenBank/DDBJ databases">
        <title>Bacterial strain isolated from the female urinary microbiota.</title>
        <authorList>
            <person name="Thomas-White K."/>
            <person name="Kumar N."/>
            <person name="Forster S."/>
            <person name="Putonti C."/>
            <person name="Lawley T."/>
            <person name="Wolfe A.J."/>
        </authorList>
    </citation>
    <scope>NUCLEOTIDE SEQUENCE [LARGE SCALE GENOMIC DNA]</scope>
    <source>
        <strain evidence="8 9">UMB0680</strain>
    </source>
</reference>
<evidence type="ECO:0000256" key="2">
    <source>
        <dbReference type="ARBA" id="ARBA00022448"/>
    </source>
</evidence>
<feature type="transmembrane region" description="Helical" evidence="7">
    <location>
        <begin position="227"/>
        <end position="246"/>
    </location>
</feature>
<dbReference type="EMBL" id="PNFZ01000012">
    <property type="protein sequence ID" value="PMB96934.1"/>
    <property type="molecule type" value="Genomic_DNA"/>
</dbReference>
<feature type="transmembrane region" description="Helical" evidence="7">
    <location>
        <begin position="527"/>
        <end position="548"/>
    </location>
</feature>
<keyword evidence="5 7" id="KW-0472">Membrane</keyword>
<evidence type="ECO:0000313" key="8">
    <source>
        <dbReference type="EMBL" id="PMB96934.1"/>
    </source>
</evidence>
<feature type="transmembrane region" description="Helical" evidence="7">
    <location>
        <begin position="291"/>
        <end position="313"/>
    </location>
</feature>
<comment type="caution">
    <text evidence="8">The sequence shown here is derived from an EMBL/GenBank/DDBJ whole genome shotgun (WGS) entry which is preliminary data.</text>
</comment>
<feature type="transmembrane region" description="Helical" evidence="7">
    <location>
        <begin position="371"/>
        <end position="391"/>
    </location>
</feature>
<keyword evidence="4 7" id="KW-1133">Transmembrane helix</keyword>
<evidence type="ECO:0000256" key="4">
    <source>
        <dbReference type="ARBA" id="ARBA00022989"/>
    </source>
</evidence>
<feature type="region of interest" description="Disordered" evidence="6">
    <location>
        <begin position="257"/>
        <end position="278"/>
    </location>
</feature>
<evidence type="ECO:0000256" key="7">
    <source>
        <dbReference type="SAM" id="Phobius"/>
    </source>
</evidence>
<evidence type="ECO:0008006" key="10">
    <source>
        <dbReference type="Google" id="ProtNLM"/>
    </source>
</evidence>
<dbReference type="GO" id="GO:0035673">
    <property type="term" value="F:oligopeptide transmembrane transporter activity"/>
    <property type="evidence" value="ECO:0007669"/>
    <property type="project" value="InterPro"/>
</dbReference>
<accession>A0A2N6PE20</accession>
<feature type="transmembrane region" description="Helical" evidence="7">
    <location>
        <begin position="319"/>
        <end position="341"/>
    </location>
</feature>
<dbReference type="GO" id="GO:0016020">
    <property type="term" value="C:membrane"/>
    <property type="evidence" value="ECO:0007669"/>
    <property type="project" value="UniProtKB-SubCell"/>
</dbReference>
<keyword evidence="2" id="KW-0813">Transport</keyword>
<comment type="subcellular location">
    <subcellularLocation>
        <location evidence="1">Membrane</location>
        <topology evidence="1">Multi-pass membrane protein</topology>
    </subcellularLocation>
</comment>
<evidence type="ECO:0000256" key="1">
    <source>
        <dbReference type="ARBA" id="ARBA00004141"/>
    </source>
</evidence>
<evidence type="ECO:0000313" key="9">
    <source>
        <dbReference type="Proteomes" id="UP000235703"/>
    </source>
</evidence>
<gene>
    <name evidence="8" type="ORF">CJ198_13730</name>
</gene>
<dbReference type="RefSeq" id="WP_102163178.1">
    <property type="nucleotide sequence ID" value="NZ_PNFZ01000012.1"/>
</dbReference>
<feature type="transmembrane region" description="Helical" evidence="7">
    <location>
        <begin position="348"/>
        <end position="365"/>
    </location>
</feature>
<feature type="transmembrane region" description="Helical" evidence="7">
    <location>
        <begin position="187"/>
        <end position="207"/>
    </location>
</feature>
<name>A0A2N6PE20_9MICO</name>
<dbReference type="Proteomes" id="UP000235703">
    <property type="component" value="Unassembled WGS sequence"/>
</dbReference>
<sequence length="552" mass="58298">MSQDTTQTSTTTVPQKSFNFTFVVVSAGVAVLGSIIGIQLITSLGITPNTSIIGVLIAIIIARIPIRWFLQFRNIHNQNLIQTTISAATFGAANSLMIPIGIPYVLGMPELVWPMLFGAGFALAVDVFVLYKLFDSKLFGSNEAWPVGVASAEALRAGDQGGKKAKLLGLGILGGAAGAHFGVSMSAFGVAFIGNIWALGFFGVGLLSRAYSDPLFGVDLDALYVPHGMMVGAGVVALGQFVFILIKSRRKAKVEKAAEPSPHASPAQVNPGPSAEVDHQYTRNDRDIRNAFVVGGGLYLSGSLLLALIGGLITDLSIGQLLLFMVFAAAATFATEIIVGIAAMHSGWFPAFAVTLIMLIVGILLGFPPVALALLTGYVAATGPAFADMGYDLKTGRLIREGMSVQQELFGRRQQLKAGIVGFTVAFVVVMLAHDIYFSQDLFAPVNHVYAATIESGISGEVGVLLLLWAIPGALVQLVGGPKRQIGVMFATGLLILNPLAGWAVIAGITLRFIILRLRGEESQNTMYTVAAGFIAGDALYSFFSSLWKARA</sequence>
<evidence type="ECO:0000256" key="3">
    <source>
        <dbReference type="ARBA" id="ARBA00022692"/>
    </source>
</evidence>
<feature type="transmembrane region" description="Helical" evidence="7">
    <location>
        <begin position="52"/>
        <end position="70"/>
    </location>
</feature>
<feature type="transmembrane region" description="Helical" evidence="7">
    <location>
        <begin position="20"/>
        <end position="46"/>
    </location>
</feature>
<feature type="transmembrane region" description="Helical" evidence="7">
    <location>
        <begin position="458"/>
        <end position="476"/>
    </location>
</feature>
<proteinExistence type="predicted"/>